<evidence type="ECO:0000313" key="2">
    <source>
        <dbReference type="Proteomes" id="UP000077262"/>
    </source>
</evidence>
<dbReference type="RefSeq" id="WP_063976572.1">
    <property type="nucleotide sequence ID" value="NZ_LSTR01000040.1"/>
</dbReference>
<comment type="caution">
    <text evidence="1">The sequence shown here is derived from an EMBL/GenBank/DDBJ whole genome shotgun (WGS) entry which is preliminary data.</text>
</comment>
<name>A0A177JMV7_SPHYA</name>
<dbReference type="Proteomes" id="UP000077262">
    <property type="component" value="Unassembled WGS sequence"/>
</dbReference>
<protein>
    <recommendedName>
        <fullName evidence="3">DUF4365 domain-containing protein</fullName>
    </recommendedName>
</protein>
<proteinExistence type="predicted"/>
<dbReference type="AlphaFoldDB" id="A0A177JMV7"/>
<evidence type="ECO:0000313" key="1">
    <source>
        <dbReference type="EMBL" id="OAH42562.1"/>
    </source>
</evidence>
<organism evidence="1 2">
    <name type="scientific">Sphingobium yanoikuyae</name>
    <name type="common">Sphingomonas yanoikuyae</name>
    <dbReference type="NCBI Taxonomy" id="13690"/>
    <lineage>
        <taxon>Bacteria</taxon>
        <taxon>Pseudomonadati</taxon>
        <taxon>Pseudomonadota</taxon>
        <taxon>Alphaproteobacteria</taxon>
        <taxon>Sphingomonadales</taxon>
        <taxon>Sphingomonadaceae</taxon>
        <taxon>Sphingobium</taxon>
    </lineage>
</organism>
<dbReference type="OrthoDB" id="6878627at2"/>
<sequence>MIQRLPDYAENHFATLCAEAGVVCNASKQDEFGWDFFVQYPALRDPTKPADRQPPGVDALVQVKSTRAAPFVTRLKLSNALHAAQARQPFFVVLVVAGGDVHTIYAKHFWHDEIERTLKRVRLAEKAGDTKFNRRHFDIRMDAADDHSADLIDWMRSTIMVQKDYAAAKSDIFDTVGHEGGWGLMNVTYTGTEQEILDLQLGLIDSLPLTRLRYVPQRFGIAAAQPEYDVKHATLSVTPVGKPATLRMQGGSPTGELMIDAMFYDATLPDGDQVHFRWRIDAGPLRIVGGAGRSQATVPMRYDEHRTLLDLGIYLKLASWRGAGPIGLQLFLNNQRVPLGSMTIDPKVPDADWPVLLRWTETLQTLAKSAYAAQPEISIVELDDADPYLPRFVEFVVNPAIRMEYQPAGTGKPPRSALYYVGCNVGDWGFLALIERPTMSETLPDGRCRVNFGAPRLLDTVVRPGSWRDHQNEIEEAYRAQIERLGDPDTLWELDYFEDFITRVTTSPG</sequence>
<evidence type="ECO:0008006" key="3">
    <source>
        <dbReference type="Google" id="ProtNLM"/>
    </source>
</evidence>
<dbReference type="EMBL" id="LSTR01000040">
    <property type="protein sequence ID" value="OAH42562.1"/>
    <property type="molecule type" value="Genomic_DNA"/>
</dbReference>
<reference evidence="1 2" key="1">
    <citation type="submission" date="2016-02" db="EMBL/GenBank/DDBJ databases">
        <authorList>
            <person name="Wen L."/>
            <person name="He K."/>
            <person name="Yang H."/>
        </authorList>
    </citation>
    <scope>NUCLEOTIDE SEQUENCE [LARGE SCALE GENOMIC DNA]</scope>
    <source>
        <strain evidence="1 2">CD09_2</strain>
    </source>
</reference>
<gene>
    <name evidence="1" type="ORF">AX777_04730</name>
</gene>
<accession>A0A177JMV7</accession>